<keyword evidence="8" id="KW-1185">Reference proteome</keyword>
<comment type="similarity">
    <text evidence="3">Belongs to the MoxR family.</text>
</comment>
<evidence type="ECO:0000313" key="7">
    <source>
        <dbReference type="EMBL" id="RXG23301.1"/>
    </source>
</evidence>
<evidence type="ECO:0000256" key="4">
    <source>
        <dbReference type="SAM" id="MobiDB-lite"/>
    </source>
</evidence>
<dbReference type="Gene3D" id="1.10.8.80">
    <property type="entry name" value="Magnesium chelatase subunit I, C-Terminal domain"/>
    <property type="match status" value="1"/>
</dbReference>
<accession>A0A4Q0P9R8</accession>
<dbReference type="OrthoDB" id="9808397at2"/>
<gene>
    <name evidence="7" type="ORF">DSM00_914</name>
</gene>
<evidence type="ECO:0000256" key="2">
    <source>
        <dbReference type="ARBA" id="ARBA00022840"/>
    </source>
</evidence>
<dbReference type="PANTHER" id="PTHR42759">
    <property type="entry name" value="MOXR FAMILY PROTEIN"/>
    <property type="match status" value="1"/>
</dbReference>
<dbReference type="PIRSF" id="PIRSF002849">
    <property type="entry name" value="AAA_ATPase_chaperone_MoxR_prd"/>
    <property type="match status" value="1"/>
</dbReference>
<sequence>MDESINNSENTNKELQSTSATESSENMDFVNRIPLEGLRSAVDQLKSELAKVIVGQHEFIELLIVALLSEGHVLIEGVPGIAKTVTAKLFAKTLSTAFSRIQFTPDLMPSDVLGTSVLNMSTSNFEFKHGPIFSNIVLIDEINRAPAKTQAALFEVMEERQITIDGHQYKLDKPFMVLATQNPIEQEGTYALPEAQLDRFLFKIKVGYPDLTDEIAILKSHNERTISQEASITPVLTPDQLAEYRSQIHQICIEEKILNYIAAITVKSRTHPHLYLGGSPRASLAIMNTSKAFAAINGRDFVTPDDVKRTVIPVLRHRVILSPEREMEGMTPENVIDMLVQSIEVPR</sequence>
<dbReference type="GO" id="GO:0016887">
    <property type="term" value="F:ATP hydrolysis activity"/>
    <property type="evidence" value="ECO:0007669"/>
    <property type="project" value="InterPro"/>
</dbReference>
<dbReference type="CDD" id="cd00009">
    <property type="entry name" value="AAA"/>
    <property type="match status" value="1"/>
</dbReference>
<dbReference type="Pfam" id="PF07726">
    <property type="entry name" value="AAA_3"/>
    <property type="match status" value="1"/>
</dbReference>
<protein>
    <submittedName>
        <fullName evidence="7">MoxR-like ATPase</fullName>
    </submittedName>
</protein>
<dbReference type="GO" id="GO:0005524">
    <property type="term" value="F:ATP binding"/>
    <property type="evidence" value="ECO:0007669"/>
    <property type="project" value="UniProtKB-KW"/>
</dbReference>
<dbReference type="Gene3D" id="3.40.50.300">
    <property type="entry name" value="P-loop containing nucleotide triphosphate hydrolases"/>
    <property type="match status" value="1"/>
</dbReference>
<evidence type="ECO:0000256" key="1">
    <source>
        <dbReference type="ARBA" id="ARBA00022741"/>
    </source>
</evidence>
<feature type="domain" description="ChlI/MoxR AAA lid" evidence="6">
    <location>
        <begin position="267"/>
        <end position="336"/>
    </location>
</feature>
<dbReference type="InterPro" id="IPR041628">
    <property type="entry name" value="ChlI/MoxR_AAA_lid"/>
</dbReference>
<dbReference type="InterPro" id="IPR011703">
    <property type="entry name" value="ATPase_AAA-3"/>
</dbReference>
<dbReference type="Proteomes" id="UP000289238">
    <property type="component" value="Unassembled WGS sequence"/>
</dbReference>
<dbReference type="PANTHER" id="PTHR42759:SF1">
    <property type="entry name" value="MAGNESIUM-CHELATASE SUBUNIT CHLD"/>
    <property type="match status" value="1"/>
</dbReference>
<dbReference type="Pfam" id="PF17863">
    <property type="entry name" value="AAA_lid_2"/>
    <property type="match status" value="1"/>
</dbReference>
<organism evidence="7 8">
    <name type="scientific">Leeuwenhoekiella aequorea</name>
    <dbReference type="NCBI Taxonomy" id="283736"/>
    <lineage>
        <taxon>Bacteria</taxon>
        <taxon>Pseudomonadati</taxon>
        <taxon>Bacteroidota</taxon>
        <taxon>Flavobacteriia</taxon>
        <taxon>Flavobacteriales</taxon>
        <taxon>Flavobacteriaceae</taxon>
        <taxon>Leeuwenhoekiella</taxon>
    </lineage>
</organism>
<dbReference type="InterPro" id="IPR027417">
    <property type="entry name" value="P-loop_NTPase"/>
</dbReference>
<dbReference type="FunFam" id="3.40.50.300:FF:000640">
    <property type="entry name" value="MoxR family ATPase"/>
    <property type="match status" value="1"/>
</dbReference>
<evidence type="ECO:0000259" key="6">
    <source>
        <dbReference type="Pfam" id="PF17863"/>
    </source>
</evidence>
<keyword evidence="2" id="KW-0067">ATP-binding</keyword>
<evidence type="ECO:0000259" key="5">
    <source>
        <dbReference type="Pfam" id="PF07726"/>
    </source>
</evidence>
<dbReference type="InterPro" id="IPR050764">
    <property type="entry name" value="CbbQ/NirQ/NorQ/GpvN"/>
</dbReference>
<keyword evidence="1" id="KW-0547">Nucleotide-binding</keyword>
<reference evidence="7 8" key="1">
    <citation type="submission" date="2018-07" db="EMBL/GenBank/DDBJ databases">
        <title>Leeuwenhoekiella genomics.</title>
        <authorList>
            <person name="Tahon G."/>
            <person name="Willems A."/>
        </authorList>
    </citation>
    <scope>NUCLEOTIDE SEQUENCE [LARGE SCALE GENOMIC DNA]</scope>
    <source>
        <strain evidence="7 8">LMG 22550</strain>
    </source>
</reference>
<dbReference type="SUPFAM" id="SSF52540">
    <property type="entry name" value="P-loop containing nucleoside triphosphate hydrolases"/>
    <property type="match status" value="1"/>
</dbReference>
<feature type="domain" description="ATPase AAA-3" evidence="5">
    <location>
        <begin position="72"/>
        <end position="202"/>
    </location>
</feature>
<comment type="caution">
    <text evidence="7">The sequence shown here is derived from an EMBL/GenBank/DDBJ whole genome shotgun (WGS) entry which is preliminary data.</text>
</comment>
<evidence type="ECO:0000313" key="8">
    <source>
        <dbReference type="Proteomes" id="UP000289238"/>
    </source>
</evidence>
<dbReference type="AlphaFoldDB" id="A0A4Q0P9R8"/>
<feature type="region of interest" description="Disordered" evidence="4">
    <location>
        <begin position="1"/>
        <end position="26"/>
    </location>
</feature>
<name>A0A4Q0P9R8_9FLAO</name>
<proteinExistence type="inferred from homology"/>
<evidence type="ECO:0000256" key="3">
    <source>
        <dbReference type="ARBA" id="ARBA00061607"/>
    </source>
</evidence>
<dbReference type="EMBL" id="QOVM01000002">
    <property type="protein sequence ID" value="RXG23301.1"/>
    <property type="molecule type" value="Genomic_DNA"/>
</dbReference>